<dbReference type="Proteomes" id="UP001223072">
    <property type="component" value="Unassembled WGS sequence"/>
</dbReference>
<evidence type="ECO:0000313" key="1">
    <source>
        <dbReference type="EMBL" id="MDQ0933054.1"/>
    </source>
</evidence>
<dbReference type="EMBL" id="JAUSZS010000003">
    <property type="protein sequence ID" value="MDQ0933054.1"/>
    <property type="molecule type" value="Genomic_DNA"/>
</dbReference>
<organism evidence="1 2">
    <name type="scientific">Streptomyces turgidiscabies</name>
    <dbReference type="NCBI Taxonomy" id="85558"/>
    <lineage>
        <taxon>Bacteria</taxon>
        <taxon>Bacillati</taxon>
        <taxon>Actinomycetota</taxon>
        <taxon>Actinomycetes</taxon>
        <taxon>Kitasatosporales</taxon>
        <taxon>Streptomycetaceae</taxon>
        <taxon>Streptomyces</taxon>
    </lineage>
</organism>
<accession>A0ABU0RM33</accession>
<protein>
    <submittedName>
        <fullName evidence="1">Uncharacterized protein</fullName>
    </submittedName>
</protein>
<comment type="caution">
    <text evidence="1">The sequence shown here is derived from an EMBL/GenBank/DDBJ whole genome shotgun (WGS) entry which is preliminary data.</text>
</comment>
<evidence type="ECO:0000313" key="2">
    <source>
        <dbReference type="Proteomes" id="UP001223072"/>
    </source>
</evidence>
<sequence>MPQILKSGFVVAWDACWPYHWTTLFSQIRNSPAANLGAGSPTALLPSLKSGWTTPAANSLRVHSMASRYSGVSRRLISLPSTRFHQSGFSPPPSTPKVFIAVHFMSPQAHRLARALVMSLHRAMNSSADRGTS</sequence>
<keyword evidence="2" id="KW-1185">Reference proteome</keyword>
<reference evidence="1 2" key="1">
    <citation type="submission" date="2023-07" db="EMBL/GenBank/DDBJ databases">
        <title>Comparative genomics of wheat-associated soil bacteria to identify genetic determinants of phenazine resistance.</title>
        <authorList>
            <person name="Mouncey N."/>
        </authorList>
    </citation>
    <scope>NUCLEOTIDE SEQUENCE [LARGE SCALE GENOMIC DNA]</scope>
    <source>
        <strain evidence="1 2">W2I16</strain>
    </source>
</reference>
<gene>
    <name evidence="1" type="ORF">QFZ49_002984</name>
</gene>
<name>A0ABU0RM33_9ACTN</name>
<proteinExistence type="predicted"/>